<organism evidence="2 3">
    <name type="scientific">Chlorella vulgaris</name>
    <name type="common">Green alga</name>
    <dbReference type="NCBI Taxonomy" id="3077"/>
    <lineage>
        <taxon>Eukaryota</taxon>
        <taxon>Viridiplantae</taxon>
        <taxon>Chlorophyta</taxon>
        <taxon>core chlorophytes</taxon>
        <taxon>Trebouxiophyceae</taxon>
        <taxon>Chlorellales</taxon>
        <taxon>Chlorellaceae</taxon>
        <taxon>Chlorella clade</taxon>
        <taxon>Chlorella</taxon>
    </lineage>
</organism>
<accession>A0A9D4TT16</accession>
<dbReference type="Proteomes" id="UP001055712">
    <property type="component" value="Unassembled WGS sequence"/>
</dbReference>
<dbReference type="OrthoDB" id="1100432at2759"/>
<feature type="domain" description="DUF7912" evidence="1">
    <location>
        <begin position="206"/>
        <end position="291"/>
    </location>
</feature>
<protein>
    <recommendedName>
        <fullName evidence="1">DUF7912 domain-containing protein</fullName>
    </recommendedName>
</protein>
<reference evidence="2" key="1">
    <citation type="journal article" date="2019" name="Plant J.">
        <title>Chlorella vulgaris genome assembly and annotation reveals the molecular basis for metabolic acclimation to high light conditions.</title>
        <authorList>
            <person name="Cecchin M."/>
            <person name="Marcolungo L."/>
            <person name="Rossato M."/>
            <person name="Girolomoni L."/>
            <person name="Cosentino E."/>
            <person name="Cuine S."/>
            <person name="Li-Beisson Y."/>
            <person name="Delledonne M."/>
            <person name="Ballottari M."/>
        </authorList>
    </citation>
    <scope>NUCLEOTIDE SEQUENCE</scope>
    <source>
        <strain evidence="2">211/11P</strain>
    </source>
</reference>
<dbReference type="Pfam" id="PF25498">
    <property type="entry name" value="DUF7912"/>
    <property type="match status" value="1"/>
</dbReference>
<evidence type="ECO:0000259" key="1">
    <source>
        <dbReference type="Pfam" id="PF25498"/>
    </source>
</evidence>
<evidence type="ECO:0000313" key="3">
    <source>
        <dbReference type="Proteomes" id="UP001055712"/>
    </source>
</evidence>
<dbReference type="PANTHER" id="PTHR34544">
    <property type="entry name" value="OSJNBA0006B20.18 PROTEIN"/>
    <property type="match status" value="1"/>
</dbReference>
<gene>
    <name evidence="2" type="ORF">D9Q98_003676</name>
</gene>
<name>A0A9D4TT16_CHLVU</name>
<evidence type="ECO:0000313" key="2">
    <source>
        <dbReference type="EMBL" id="KAI3433874.1"/>
    </source>
</evidence>
<dbReference type="InterPro" id="IPR057234">
    <property type="entry name" value="DUF7912"/>
</dbReference>
<sequence>MRLSATATQQQRPLCNAFAASIRLHHLASAAVGTSLQGTPVTAAAAWQRRHLCAVGLTARQLHSTRSAAAAADDAEEALEGELREDDDLLEGDADGLEEDLPAEISTGGTEWGDKALAVTQQLLSSEEASEGALADIELFSLRAIPSGQRLDIRLDKMTDRYGSPSLSDIATFSALFNAAYEEVLGEAAAGEIEVEVSSPGAERQVRVPGELERFGELPMRVEYAEGRQEEQVLLSKVLRFVEVDAAAGVTRWKLADVRANRAGAKGRPLGKKKDAVVEIALASISRVNLHVDI</sequence>
<reference evidence="2" key="2">
    <citation type="submission" date="2020-11" db="EMBL/GenBank/DDBJ databases">
        <authorList>
            <person name="Cecchin M."/>
            <person name="Marcolungo L."/>
            <person name="Rossato M."/>
            <person name="Girolomoni L."/>
            <person name="Cosentino E."/>
            <person name="Cuine S."/>
            <person name="Li-Beisson Y."/>
            <person name="Delledonne M."/>
            <person name="Ballottari M."/>
        </authorList>
    </citation>
    <scope>NUCLEOTIDE SEQUENCE</scope>
    <source>
        <strain evidence="2">211/11P</strain>
        <tissue evidence="2">Whole cell</tissue>
    </source>
</reference>
<comment type="caution">
    <text evidence="2">The sequence shown here is derived from an EMBL/GenBank/DDBJ whole genome shotgun (WGS) entry which is preliminary data.</text>
</comment>
<dbReference type="AlphaFoldDB" id="A0A9D4TT16"/>
<keyword evidence="3" id="KW-1185">Reference proteome</keyword>
<dbReference type="PANTHER" id="PTHR34544:SF3">
    <property type="entry name" value="OS07G0155200 PROTEIN"/>
    <property type="match status" value="1"/>
</dbReference>
<proteinExistence type="predicted"/>
<dbReference type="EMBL" id="SIDB01000004">
    <property type="protein sequence ID" value="KAI3433874.1"/>
    <property type="molecule type" value="Genomic_DNA"/>
</dbReference>